<keyword evidence="1" id="KW-0812">Transmembrane</keyword>
<feature type="transmembrane region" description="Helical" evidence="1">
    <location>
        <begin position="12"/>
        <end position="33"/>
    </location>
</feature>
<evidence type="ECO:0000256" key="1">
    <source>
        <dbReference type="SAM" id="Phobius"/>
    </source>
</evidence>
<keyword evidence="1" id="KW-1133">Transmembrane helix</keyword>
<evidence type="ECO:0000313" key="2">
    <source>
        <dbReference type="EMBL" id="MDT0450404.1"/>
    </source>
</evidence>
<gene>
    <name evidence="2" type="ORF">RM609_15165</name>
</gene>
<keyword evidence="3" id="KW-1185">Reference proteome</keyword>
<protein>
    <submittedName>
        <fullName evidence="2">Uncharacterized protein</fullName>
    </submittedName>
</protein>
<dbReference type="RefSeq" id="WP_311611233.1">
    <property type="nucleotide sequence ID" value="NZ_JAVRFI010000008.1"/>
</dbReference>
<sequence>MPRTNTPVPNVVRALLMAVGVTVIGLGVAWVFVWHSRIVDFEGSYRWAAVLAMRAGEAAALYGGSWLVVRGWNGGPRARA</sequence>
<comment type="caution">
    <text evidence="2">The sequence shown here is derived from an EMBL/GenBank/DDBJ whole genome shotgun (WGS) entry which is preliminary data.</text>
</comment>
<dbReference type="Proteomes" id="UP001180531">
    <property type="component" value="Unassembled WGS sequence"/>
</dbReference>
<organism evidence="2 3">
    <name type="scientific">Streptomyces hesseae</name>
    <dbReference type="NCBI Taxonomy" id="3075519"/>
    <lineage>
        <taxon>Bacteria</taxon>
        <taxon>Bacillati</taxon>
        <taxon>Actinomycetota</taxon>
        <taxon>Actinomycetes</taxon>
        <taxon>Kitasatosporales</taxon>
        <taxon>Streptomycetaceae</taxon>
        <taxon>Streptomyces</taxon>
    </lineage>
</organism>
<name>A0ABU2SR83_9ACTN</name>
<evidence type="ECO:0000313" key="3">
    <source>
        <dbReference type="Proteomes" id="UP001180531"/>
    </source>
</evidence>
<reference evidence="2" key="1">
    <citation type="submission" date="2024-05" db="EMBL/GenBank/DDBJ databases">
        <title>30 novel species of actinomycetes from the DSMZ collection.</title>
        <authorList>
            <person name="Nouioui I."/>
        </authorList>
    </citation>
    <scope>NUCLEOTIDE SEQUENCE</scope>
    <source>
        <strain evidence="2">DSM 40473</strain>
    </source>
</reference>
<dbReference type="EMBL" id="JAVRFI010000008">
    <property type="protein sequence ID" value="MDT0450404.1"/>
    <property type="molecule type" value="Genomic_DNA"/>
</dbReference>
<feature type="transmembrane region" description="Helical" evidence="1">
    <location>
        <begin position="45"/>
        <end position="69"/>
    </location>
</feature>
<accession>A0ABU2SR83</accession>
<keyword evidence="1" id="KW-0472">Membrane</keyword>
<proteinExistence type="predicted"/>